<dbReference type="GO" id="GO:0016709">
    <property type="term" value="F:oxidoreductase activity, acting on paired donors, with incorporation or reduction of molecular oxygen, NAD(P)H as one donor, and incorporation of one atom of oxygen"/>
    <property type="evidence" value="ECO:0007669"/>
    <property type="project" value="UniProtKB-ARBA"/>
</dbReference>
<dbReference type="GO" id="GO:0016020">
    <property type="term" value="C:membrane"/>
    <property type="evidence" value="ECO:0007669"/>
    <property type="project" value="UniProtKB-SubCell"/>
</dbReference>
<dbReference type="InterPro" id="IPR001128">
    <property type="entry name" value="Cyt_P450"/>
</dbReference>
<evidence type="ECO:0000313" key="18">
    <source>
        <dbReference type="Proteomes" id="UP001497457"/>
    </source>
</evidence>
<comment type="similarity">
    <text evidence="3 14">Belongs to the cytochrome P450 family.</text>
</comment>
<evidence type="ECO:0000256" key="8">
    <source>
        <dbReference type="ARBA" id="ARBA00022989"/>
    </source>
</evidence>
<dbReference type="PANTHER" id="PTHR47955:SF19">
    <property type="entry name" value="CYTOCHROME P450 71A9-LIKE ISOFORM X1"/>
    <property type="match status" value="1"/>
</dbReference>
<feature type="chain" id="PRO_5044841679" description="Cytochrome P450" evidence="16">
    <location>
        <begin position="30"/>
        <end position="538"/>
    </location>
</feature>
<dbReference type="GO" id="GO:0046872">
    <property type="term" value="F:metal ion binding"/>
    <property type="evidence" value="ECO:0007669"/>
    <property type="project" value="UniProtKB-KW"/>
</dbReference>
<dbReference type="CDD" id="cd11072">
    <property type="entry name" value="CYP71-like"/>
    <property type="match status" value="1"/>
</dbReference>
<keyword evidence="6 13" id="KW-0479">Metal-binding</keyword>
<dbReference type="Proteomes" id="UP001497457">
    <property type="component" value="Chromosome 16b"/>
</dbReference>
<dbReference type="AlphaFoldDB" id="A0ABC8YI63"/>
<evidence type="ECO:0000256" key="11">
    <source>
        <dbReference type="ARBA" id="ARBA00023033"/>
    </source>
</evidence>
<dbReference type="FunFam" id="1.10.630.10:FF:000008">
    <property type="entry name" value="Cytochrome P450 71D8"/>
    <property type="match status" value="1"/>
</dbReference>
<dbReference type="GO" id="GO:0051502">
    <property type="term" value="P:diterpene phytoalexin biosynthetic process"/>
    <property type="evidence" value="ECO:0007669"/>
    <property type="project" value="UniProtKB-ARBA"/>
</dbReference>
<evidence type="ECO:0000256" key="9">
    <source>
        <dbReference type="ARBA" id="ARBA00023002"/>
    </source>
</evidence>
<comment type="subcellular location">
    <subcellularLocation>
        <location evidence="2">Membrane</location>
        <topology evidence="2">Single-pass membrane protein</topology>
    </subcellularLocation>
</comment>
<comment type="cofactor">
    <cofactor evidence="1 13">
        <name>heme</name>
        <dbReference type="ChEBI" id="CHEBI:30413"/>
    </cofactor>
</comment>
<evidence type="ECO:0000256" key="10">
    <source>
        <dbReference type="ARBA" id="ARBA00023004"/>
    </source>
</evidence>
<dbReference type="InterPro" id="IPR017972">
    <property type="entry name" value="Cyt_P450_CS"/>
</dbReference>
<feature type="signal peptide" evidence="16">
    <location>
        <begin position="1"/>
        <end position="29"/>
    </location>
</feature>
<keyword evidence="5" id="KW-0812">Transmembrane</keyword>
<keyword evidence="9 14" id="KW-0560">Oxidoreductase</keyword>
<organism evidence="17 18">
    <name type="scientific">Urochloa decumbens</name>
    <dbReference type="NCBI Taxonomy" id="240449"/>
    <lineage>
        <taxon>Eukaryota</taxon>
        <taxon>Viridiplantae</taxon>
        <taxon>Streptophyta</taxon>
        <taxon>Embryophyta</taxon>
        <taxon>Tracheophyta</taxon>
        <taxon>Spermatophyta</taxon>
        <taxon>Magnoliopsida</taxon>
        <taxon>Liliopsida</taxon>
        <taxon>Poales</taxon>
        <taxon>Poaceae</taxon>
        <taxon>PACMAD clade</taxon>
        <taxon>Panicoideae</taxon>
        <taxon>Panicodae</taxon>
        <taxon>Paniceae</taxon>
        <taxon>Melinidinae</taxon>
        <taxon>Urochloa</taxon>
    </lineage>
</organism>
<dbReference type="SUPFAM" id="SSF48264">
    <property type="entry name" value="Cytochrome P450"/>
    <property type="match status" value="1"/>
</dbReference>
<evidence type="ECO:0000256" key="3">
    <source>
        <dbReference type="ARBA" id="ARBA00010617"/>
    </source>
</evidence>
<evidence type="ECO:0000256" key="1">
    <source>
        <dbReference type="ARBA" id="ARBA00001971"/>
    </source>
</evidence>
<dbReference type="InterPro" id="IPR002401">
    <property type="entry name" value="Cyt_P450_E_grp-I"/>
</dbReference>
<keyword evidence="4 13" id="KW-0349">Heme</keyword>
<evidence type="ECO:0000256" key="2">
    <source>
        <dbReference type="ARBA" id="ARBA00004167"/>
    </source>
</evidence>
<dbReference type="GO" id="GO:0010333">
    <property type="term" value="F:terpene synthase activity"/>
    <property type="evidence" value="ECO:0007669"/>
    <property type="project" value="UniProtKB-ARBA"/>
</dbReference>
<reference evidence="17" key="1">
    <citation type="submission" date="2024-10" db="EMBL/GenBank/DDBJ databases">
        <authorList>
            <person name="Ryan C."/>
        </authorList>
    </citation>
    <scope>NUCLEOTIDE SEQUENCE [LARGE SCALE GENOMIC DNA]</scope>
</reference>
<feature type="binding site" description="axial binding residue" evidence="13">
    <location>
        <position position="459"/>
    </location>
    <ligand>
        <name>heme</name>
        <dbReference type="ChEBI" id="CHEBI:30413"/>
    </ligand>
    <ligandPart>
        <name>Fe</name>
        <dbReference type="ChEBI" id="CHEBI:18248"/>
    </ligandPart>
</feature>
<proteinExistence type="inferred from homology"/>
<evidence type="ECO:0000256" key="7">
    <source>
        <dbReference type="ARBA" id="ARBA00022821"/>
    </source>
</evidence>
<dbReference type="PRINTS" id="PR00385">
    <property type="entry name" value="P450"/>
</dbReference>
<dbReference type="EMBL" id="OZ075126">
    <property type="protein sequence ID" value="CAL4943118.1"/>
    <property type="molecule type" value="Genomic_DNA"/>
</dbReference>
<keyword evidence="7" id="KW-0611">Plant defense</keyword>
<keyword evidence="11 14" id="KW-0503">Monooxygenase</keyword>
<name>A0ABC8YI63_9POAL</name>
<evidence type="ECO:0000256" key="6">
    <source>
        <dbReference type="ARBA" id="ARBA00022723"/>
    </source>
</evidence>
<evidence type="ECO:0000256" key="4">
    <source>
        <dbReference type="ARBA" id="ARBA00022617"/>
    </source>
</evidence>
<dbReference type="PRINTS" id="PR00463">
    <property type="entry name" value="EP450I"/>
</dbReference>
<evidence type="ECO:0000256" key="12">
    <source>
        <dbReference type="ARBA" id="ARBA00023136"/>
    </source>
</evidence>
<evidence type="ECO:0000256" key="16">
    <source>
        <dbReference type="SAM" id="SignalP"/>
    </source>
</evidence>
<dbReference type="Pfam" id="PF00067">
    <property type="entry name" value="p450"/>
    <property type="match status" value="1"/>
</dbReference>
<evidence type="ECO:0000256" key="15">
    <source>
        <dbReference type="SAM" id="MobiDB-lite"/>
    </source>
</evidence>
<sequence>MEMEATTLLPLLGLLLLLHLFHLLKLASAPASSSSRPRLPPGPWQLPLIGSLHHLLLSRHGNLAHRTLRDLSRRHGPLMLLRLGSVPTLVVSSAEAAREVLKTHDAAFASRHLTPTLAVFSVGGRDVLFSPYGELWRHLRRLCALELLSARRVRSFRRVREDEAARLLRSVAGDAAAGGGDVDVGERMCRAVNDAVTRAAVGGRCARRDEFLRELQNAVALTGGFNLADLYPASRVARWLSQALRDAERCNRAVREIMAEIIREQEKLSAGDGGRDDGEDEDDNLLAVLLRLQRDGGDAQCPLTTEIISTVVLEIFAAGSETSSTTLEWALSELTRNPRVMQKAQSEVREAFNGKHKLTEADTEKLRYLPLVIKETLRLHVPVPFLLPRECREPCRVMGYDIPIGTKVLVNAWAIARDERYWGEDAEEFVPERFEEGSEVDFRGADFEFIPFGAGRRMCPGMALGLVNMELALAGLLYHFDWEEVPEGKKKKKQQQQQQQQQLDGGDSGAGVGEAFGITVRRKDRLVLRATQRIPCGY</sequence>
<feature type="region of interest" description="Disordered" evidence="15">
    <location>
        <begin position="488"/>
        <end position="510"/>
    </location>
</feature>
<keyword evidence="10 13" id="KW-0408">Iron</keyword>
<accession>A0ABC8YI63</accession>
<dbReference type="PROSITE" id="PS00086">
    <property type="entry name" value="CYTOCHROME_P450"/>
    <property type="match status" value="1"/>
</dbReference>
<protein>
    <recommendedName>
        <fullName evidence="19">Cytochrome P450</fullName>
    </recommendedName>
</protein>
<dbReference type="GO" id="GO:0006952">
    <property type="term" value="P:defense response"/>
    <property type="evidence" value="ECO:0007669"/>
    <property type="project" value="UniProtKB-KW"/>
</dbReference>
<dbReference type="InterPro" id="IPR036396">
    <property type="entry name" value="Cyt_P450_sf"/>
</dbReference>
<keyword evidence="8" id="KW-1133">Transmembrane helix</keyword>
<evidence type="ECO:0000256" key="14">
    <source>
        <dbReference type="RuleBase" id="RU000461"/>
    </source>
</evidence>
<evidence type="ECO:0000256" key="5">
    <source>
        <dbReference type="ARBA" id="ARBA00022692"/>
    </source>
</evidence>
<evidence type="ECO:0008006" key="19">
    <source>
        <dbReference type="Google" id="ProtNLM"/>
    </source>
</evidence>
<dbReference type="PANTHER" id="PTHR47955">
    <property type="entry name" value="CYTOCHROME P450 FAMILY 71 PROTEIN"/>
    <property type="match status" value="1"/>
</dbReference>
<keyword evidence="16" id="KW-0732">Signal</keyword>
<evidence type="ECO:0000256" key="13">
    <source>
        <dbReference type="PIRSR" id="PIRSR602401-1"/>
    </source>
</evidence>
<keyword evidence="18" id="KW-1185">Reference proteome</keyword>
<evidence type="ECO:0000313" key="17">
    <source>
        <dbReference type="EMBL" id="CAL4943118.1"/>
    </source>
</evidence>
<dbReference type="Gene3D" id="1.10.630.10">
    <property type="entry name" value="Cytochrome P450"/>
    <property type="match status" value="1"/>
</dbReference>
<gene>
    <name evidence="17" type="ORF">URODEC1_LOCUS33952</name>
</gene>
<keyword evidence="12" id="KW-0472">Membrane</keyword>